<gene>
    <name evidence="1" type="ORF">METZ01_LOCUS495925</name>
</gene>
<proteinExistence type="predicted"/>
<name>A0A383DFA5_9ZZZZ</name>
<organism evidence="1">
    <name type="scientific">marine metagenome</name>
    <dbReference type="NCBI Taxonomy" id="408172"/>
    <lineage>
        <taxon>unclassified sequences</taxon>
        <taxon>metagenomes</taxon>
        <taxon>ecological metagenomes</taxon>
    </lineage>
</organism>
<dbReference type="EMBL" id="UINC01216788">
    <property type="protein sequence ID" value="SVE43071.1"/>
    <property type="molecule type" value="Genomic_DNA"/>
</dbReference>
<sequence length="42" mass="4659">MGSIDTKSQANHYLSVDSDGNIYNSGLQKFILQNIRLSSKQS</sequence>
<evidence type="ECO:0000313" key="1">
    <source>
        <dbReference type="EMBL" id="SVE43071.1"/>
    </source>
</evidence>
<accession>A0A383DFA5</accession>
<protein>
    <submittedName>
        <fullName evidence="1">Uncharacterized protein</fullName>
    </submittedName>
</protein>
<reference evidence="1" key="1">
    <citation type="submission" date="2018-05" db="EMBL/GenBank/DDBJ databases">
        <authorList>
            <person name="Lanie J.A."/>
            <person name="Ng W.-L."/>
            <person name="Kazmierczak K.M."/>
            <person name="Andrzejewski T.M."/>
            <person name="Davidsen T.M."/>
            <person name="Wayne K.J."/>
            <person name="Tettelin H."/>
            <person name="Glass J.I."/>
            <person name="Rusch D."/>
            <person name="Podicherti R."/>
            <person name="Tsui H.-C.T."/>
            <person name="Winkler M.E."/>
        </authorList>
    </citation>
    <scope>NUCLEOTIDE SEQUENCE</scope>
</reference>
<dbReference type="AlphaFoldDB" id="A0A383DFA5"/>